<feature type="region of interest" description="Disordered" evidence="9">
    <location>
        <begin position="495"/>
        <end position="521"/>
    </location>
</feature>
<keyword evidence="11" id="KW-1185">Reference proteome</keyword>
<evidence type="ECO:0000256" key="9">
    <source>
        <dbReference type="SAM" id="MobiDB-lite"/>
    </source>
</evidence>
<evidence type="ECO:0000256" key="5">
    <source>
        <dbReference type="ARBA" id="ARBA00023004"/>
    </source>
</evidence>
<dbReference type="Pfam" id="PF00067">
    <property type="entry name" value="p450"/>
    <property type="match status" value="1"/>
</dbReference>
<dbReference type="SUPFAM" id="SSF48264">
    <property type="entry name" value="Cytochrome P450"/>
    <property type="match status" value="1"/>
</dbReference>
<organism evidence="10 11">
    <name type="scientific">Sordaria brevicollis</name>
    <dbReference type="NCBI Taxonomy" id="83679"/>
    <lineage>
        <taxon>Eukaryota</taxon>
        <taxon>Fungi</taxon>
        <taxon>Dikarya</taxon>
        <taxon>Ascomycota</taxon>
        <taxon>Pezizomycotina</taxon>
        <taxon>Sordariomycetes</taxon>
        <taxon>Sordariomycetidae</taxon>
        <taxon>Sordariales</taxon>
        <taxon>Sordariaceae</taxon>
        <taxon>Sordaria</taxon>
    </lineage>
</organism>
<accession>A0AAE0P3X8</accession>
<feature type="compositionally biased region" description="Basic and acidic residues" evidence="9">
    <location>
        <begin position="499"/>
        <end position="510"/>
    </location>
</feature>
<dbReference type="PRINTS" id="PR00463">
    <property type="entry name" value="EP450I"/>
</dbReference>
<proteinExistence type="inferred from homology"/>
<name>A0AAE0P3X8_SORBR</name>
<evidence type="ECO:0000256" key="7">
    <source>
        <dbReference type="PIRSR" id="PIRSR602401-1"/>
    </source>
</evidence>
<dbReference type="PROSITE" id="PS00086">
    <property type="entry name" value="CYTOCHROME_P450"/>
    <property type="match status" value="1"/>
</dbReference>
<comment type="cofactor">
    <cofactor evidence="7">
        <name>heme</name>
        <dbReference type="ChEBI" id="CHEBI:30413"/>
    </cofactor>
</comment>
<dbReference type="AlphaFoldDB" id="A0AAE0P3X8"/>
<dbReference type="CDD" id="cd11065">
    <property type="entry name" value="CYP64-like"/>
    <property type="match status" value="1"/>
</dbReference>
<keyword evidence="6" id="KW-0045">Antibiotic biosynthesis</keyword>
<dbReference type="PANTHER" id="PTHR46300">
    <property type="entry name" value="P450, PUTATIVE (EUROFUNG)-RELATED-RELATED"/>
    <property type="match status" value="1"/>
</dbReference>
<sequence length="521" mass="58492">MLGIIVSSLVLVLALSWFGLTLPALRQRWRLYAYRTQLPPGPKNIKTGIRKPWLWFQELSKEYGDVVYLQIGPTPTIVLGSAQAAWDLLEKRGSIYSSRPRFIMGGELLSGGMRGLMAPYSAFWRRWRKALHNGFMQRQSVSYRPIQDLESKVLMHDLLTNPKDFGTHLERYAASVIVTVTYGRRVEDVRTDAVVRANAESMGRLTSVNIPGKFAVERYPALKYLPSIFAPWKAEVLRQRQKDVDMYLGLVNEVRDKMQRGVAVDCFTTYLINEQKNHGMNDLELAYAAGSPFGAGVETSAGSIASFILACVKFGQDFIPKAQAELDRVVGSDRLPTFEDMKSLPYVTATVSETLRWRPVAVLGGTPHASIADDTYKGMFIPKGSTVIAPLWSIHLNENDFPDPHRFLPERFLEEREYPGTFGHSAFGWGRRICPGMHLGHASVTLNIARILWGFNVGPAQNELGEDIEVDIFAFSDGFNSSPLPFECSITPRSSKHQQVIERESQDSLRKLTAYAPGRTK</sequence>
<keyword evidence="4 8" id="KW-0560">Oxidoreductase</keyword>
<evidence type="ECO:0000256" key="8">
    <source>
        <dbReference type="RuleBase" id="RU000461"/>
    </source>
</evidence>
<gene>
    <name evidence="10" type="ORF">B0T20DRAFT_396183</name>
</gene>
<dbReference type="InterPro" id="IPR036396">
    <property type="entry name" value="Cyt_P450_sf"/>
</dbReference>
<dbReference type="Gene3D" id="1.10.630.10">
    <property type="entry name" value="Cytochrome P450"/>
    <property type="match status" value="1"/>
</dbReference>
<comment type="caution">
    <text evidence="10">The sequence shown here is derived from an EMBL/GenBank/DDBJ whole genome shotgun (WGS) entry which is preliminary data.</text>
</comment>
<dbReference type="GO" id="GO:0016705">
    <property type="term" value="F:oxidoreductase activity, acting on paired donors, with incorporation or reduction of molecular oxygen"/>
    <property type="evidence" value="ECO:0007669"/>
    <property type="project" value="InterPro"/>
</dbReference>
<dbReference type="GO" id="GO:0020037">
    <property type="term" value="F:heme binding"/>
    <property type="evidence" value="ECO:0007669"/>
    <property type="project" value="InterPro"/>
</dbReference>
<comment type="pathway">
    <text evidence="1">Antibiotic biosynthesis.</text>
</comment>
<dbReference type="InterPro" id="IPR001128">
    <property type="entry name" value="Cyt_P450"/>
</dbReference>
<keyword evidence="8" id="KW-0503">Monooxygenase</keyword>
<reference evidence="10" key="1">
    <citation type="journal article" date="2023" name="Mol. Phylogenet. Evol.">
        <title>Genome-scale phylogeny and comparative genomics of the fungal order Sordariales.</title>
        <authorList>
            <person name="Hensen N."/>
            <person name="Bonometti L."/>
            <person name="Westerberg I."/>
            <person name="Brannstrom I.O."/>
            <person name="Guillou S."/>
            <person name="Cros-Aarteil S."/>
            <person name="Calhoun S."/>
            <person name="Haridas S."/>
            <person name="Kuo A."/>
            <person name="Mondo S."/>
            <person name="Pangilinan J."/>
            <person name="Riley R."/>
            <person name="LaButti K."/>
            <person name="Andreopoulos B."/>
            <person name="Lipzen A."/>
            <person name="Chen C."/>
            <person name="Yan M."/>
            <person name="Daum C."/>
            <person name="Ng V."/>
            <person name="Clum A."/>
            <person name="Steindorff A."/>
            <person name="Ohm R.A."/>
            <person name="Martin F."/>
            <person name="Silar P."/>
            <person name="Natvig D.O."/>
            <person name="Lalanne C."/>
            <person name="Gautier V."/>
            <person name="Ament-Velasquez S.L."/>
            <person name="Kruys A."/>
            <person name="Hutchinson M.I."/>
            <person name="Powell A.J."/>
            <person name="Barry K."/>
            <person name="Miller A.N."/>
            <person name="Grigoriev I.V."/>
            <person name="Debuchy R."/>
            <person name="Gladieux P."/>
            <person name="Hiltunen Thoren M."/>
            <person name="Johannesson H."/>
        </authorList>
    </citation>
    <scope>NUCLEOTIDE SEQUENCE</scope>
    <source>
        <strain evidence="10">FGSC 1904</strain>
    </source>
</reference>
<keyword evidence="3 7" id="KW-0479">Metal-binding</keyword>
<feature type="binding site" description="axial binding residue" evidence="7">
    <location>
        <position position="434"/>
    </location>
    <ligand>
        <name>heme</name>
        <dbReference type="ChEBI" id="CHEBI:30413"/>
    </ligand>
    <ligandPart>
        <name>Fe</name>
        <dbReference type="ChEBI" id="CHEBI:18248"/>
    </ligandPart>
</feature>
<evidence type="ECO:0000256" key="3">
    <source>
        <dbReference type="ARBA" id="ARBA00022723"/>
    </source>
</evidence>
<keyword evidence="5 7" id="KW-0408">Iron</keyword>
<dbReference type="Proteomes" id="UP001281003">
    <property type="component" value="Unassembled WGS sequence"/>
</dbReference>
<dbReference type="InterPro" id="IPR002401">
    <property type="entry name" value="Cyt_P450_E_grp-I"/>
</dbReference>
<evidence type="ECO:0000313" key="11">
    <source>
        <dbReference type="Proteomes" id="UP001281003"/>
    </source>
</evidence>
<evidence type="ECO:0000256" key="2">
    <source>
        <dbReference type="ARBA" id="ARBA00010617"/>
    </source>
</evidence>
<evidence type="ECO:0000256" key="6">
    <source>
        <dbReference type="ARBA" id="ARBA00023194"/>
    </source>
</evidence>
<evidence type="ECO:0000313" key="10">
    <source>
        <dbReference type="EMBL" id="KAK3392550.1"/>
    </source>
</evidence>
<reference evidence="10" key="2">
    <citation type="submission" date="2023-07" db="EMBL/GenBank/DDBJ databases">
        <authorList>
            <consortium name="Lawrence Berkeley National Laboratory"/>
            <person name="Haridas S."/>
            <person name="Hensen N."/>
            <person name="Bonometti L."/>
            <person name="Westerberg I."/>
            <person name="Brannstrom I.O."/>
            <person name="Guillou S."/>
            <person name="Cros-Aarteil S."/>
            <person name="Calhoun S."/>
            <person name="Kuo A."/>
            <person name="Mondo S."/>
            <person name="Pangilinan J."/>
            <person name="Riley R."/>
            <person name="LaButti K."/>
            <person name="Andreopoulos B."/>
            <person name="Lipzen A."/>
            <person name="Chen C."/>
            <person name="Yanf M."/>
            <person name="Daum C."/>
            <person name="Ng V."/>
            <person name="Clum A."/>
            <person name="Steindorff A."/>
            <person name="Ohm R."/>
            <person name="Martin F."/>
            <person name="Silar P."/>
            <person name="Natvig D."/>
            <person name="Lalanne C."/>
            <person name="Gautier V."/>
            <person name="Ament-velasquez S.L."/>
            <person name="Kruys A."/>
            <person name="Hutchinson M.I."/>
            <person name="Powell A.J."/>
            <person name="Barry K."/>
            <person name="Miller A.N."/>
            <person name="Grigoriev I.V."/>
            <person name="Debuchy R."/>
            <person name="Gladieux P."/>
            <person name="Thoren M.H."/>
            <person name="Johannesson H."/>
        </authorList>
    </citation>
    <scope>NUCLEOTIDE SEQUENCE</scope>
    <source>
        <strain evidence="10">FGSC 1904</strain>
    </source>
</reference>
<evidence type="ECO:0000256" key="4">
    <source>
        <dbReference type="ARBA" id="ARBA00023002"/>
    </source>
</evidence>
<dbReference type="EMBL" id="JAUTDP010000011">
    <property type="protein sequence ID" value="KAK3392550.1"/>
    <property type="molecule type" value="Genomic_DNA"/>
</dbReference>
<dbReference type="GO" id="GO:0004497">
    <property type="term" value="F:monooxygenase activity"/>
    <property type="evidence" value="ECO:0007669"/>
    <property type="project" value="UniProtKB-KW"/>
</dbReference>
<comment type="similarity">
    <text evidence="2 8">Belongs to the cytochrome P450 family.</text>
</comment>
<dbReference type="GO" id="GO:0017000">
    <property type="term" value="P:antibiotic biosynthetic process"/>
    <property type="evidence" value="ECO:0007669"/>
    <property type="project" value="UniProtKB-KW"/>
</dbReference>
<dbReference type="GO" id="GO:0005506">
    <property type="term" value="F:iron ion binding"/>
    <property type="evidence" value="ECO:0007669"/>
    <property type="project" value="InterPro"/>
</dbReference>
<evidence type="ECO:0000256" key="1">
    <source>
        <dbReference type="ARBA" id="ARBA00004792"/>
    </source>
</evidence>
<keyword evidence="7 8" id="KW-0349">Heme</keyword>
<dbReference type="InterPro" id="IPR050364">
    <property type="entry name" value="Cytochrome_P450_fung"/>
</dbReference>
<protein>
    <submittedName>
        <fullName evidence="10">Cytochrome P450</fullName>
    </submittedName>
</protein>
<dbReference type="InterPro" id="IPR017972">
    <property type="entry name" value="Cyt_P450_CS"/>
</dbReference>